<dbReference type="AlphaFoldDB" id="A0A0F9CN05"/>
<accession>A0A0F9CN05</accession>
<dbReference type="EMBL" id="LAZR01043450">
    <property type="protein sequence ID" value="KKL07046.1"/>
    <property type="molecule type" value="Genomic_DNA"/>
</dbReference>
<sequence>MPDQPTEIAYSETNWSTCPNCNSDNIAGGSFEVDSNIVFQQVECHRCGTIWTEEYTAIMRSNIEYPRPSKGG</sequence>
<organism evidence="1">
    <name type="scientific">marine sediment metagenome</name>
    <dbReference type="NCBI Taxonomy" id="412755"/>
    <lineage>
        <taxon>unclassified sequences</taxon>
        <taxon>metagenomes</taxon>
        <taxon>ecological metagenomes</taxon>
    </lineage>
</organism>
<name>A0A0F9CN05_9ZZZZ</name>
<reference evidence="1" key="1">
    <citation type="journal article" date="2015" name="Nature">
        <title>Complex archaea that bridge the gap between prokaryotes and eukaryotes.</title>
        <authorList>
            <person name="Spang A."/>
            <person name="Saw J.H."/>
            <person name="Jorgensen S.L."/>
            <person name="Zaremba-Niedzwiedzka K."/>
            <person name="Martijn J."/>
            <person name="Lind A.E."/>
            <person name="van Eijk R."/>
            <person name="Schleper C."/>
            <person name="Guy L."/>
            <person name="Ettema T.J."/>
        </authorList>
    </citation>
    <scope>NUCLEOTIDE SEQUENCE</scope>
</reference>
<evidence type="ECO:0000313" key="1">
    <source>
        <dbReference type="EMBL" id="KKL07046.1"/>
    </source>
</evidence>
<gene>
    <name evidence="1" type="ORF">LCGC14_2589930</name>
</gene>
<proteinExistence type="predicted"/>
<comment type="caution">
    <text evidence="1">The sequence shown here is derived from an EMBL/GenBank/DDBJ whole genome shotgun (WGS) entry which is preliminary data.</text>
</comment>
<protein>
    <submittedName>
        <fullName evidence="1">Uncharacterized protein</fullName>
    </submittedName>
</protein>